<dbReference type="PANTHER" id="PTHR30345">
    <property type="entry name" value="RIBOSE-5-PHOSPHATE ISOMERASE B"/>
    <property type="match status" value="1"/>
</dbReference>
<name>A0AAP0JU16_9MAGN</name>
<feature type="compositionally biased region" description="Low complexity" evidence="1">
    <location>
        <begin position="66"/>
        <end position="77"/>
    </location>
</feature>
<dbReference type="PANTHER" id="PTHR30345:SF0">
    <property type="entry name" value="DNA DAMAGE-REPAIR_TOLERATION PROTEIN DRT102"/>
    <property type="match status" value="1"/>
</dbReference>
<organism evidence="2 3">
    <name type="scientific">Stephania cephalantha</name>
    <dbReference type="NCBI Taxonomy" id="152367"/>
    <lineage>
        <taxon>Eukaryota</taxon>
        <taxon>Viridiplantae</taxon>
        <taxon>Streptophyta</taxon>
        <taxon>Embryophyta</taxon>
        <taxon>Tracheophyta</taxon>
        <taxon>Spermatophyta</taxon>
        <taxon>Magnoliopsida</taxon>
        <taxon>Ranunculales</taxon>
        <taxon>Menispermaceae</taxon>
        <taxon>Menispermoideae</taxon>
        <taxon>Cissampelideae</taxon>
        <taxon>Stephania</taxon>
    </lineage>
</organism>
<comment type="caution">
    <text evidence="2">The sequence shown here is derived from an EMBL/GenBank/DDBJ whole genome shotgun (WGS) entry which is preliminary data.</text>
</comment>
<accession>A0AAP0JU16</accession>
<dbReference type="GO" id="GO:0005975">
    <property type="term" value="P:carbohydrate metabolic process"/>
    <property type="evidence" value="ECO:0007669"/>
    <property type="project" value="InterPro"/>
</dbReference>
<reference evidence="2 3" key="1">
    <citation type="submission" date="2024-01" db="EMBL/GenBank/DDBJ databases">
        <title>Genome assemblies of Stephania.</title>
        <authorList>
            <person name="Yang L."/>
        </authorList>
    </citation>
    <scope>NUCLEOTIDE SEQUENCE [LARGE SCALE GENOMIC DNA]</scope>
    <source>
        <strain evidence="2">JXDWG</strain>
        <tissue evidence="2">Leaf</tissue>
    </source>
</reference>
<keyword evidence="3" id="KW-1185">Reference proteome</keyword>
<dbReference type="InterPro" id="IPR036569">
    <property type="entry name" value="RpiB_LacA_LacB_sf"/>
</dbReference>
<dbReference type="AlphaFoldDB" id="A0AAP0JU16"/>
<dbReference type="GO" id="GO:0016853">
    <property type="term" value="F:isomerase activity"/>
    <property type="evidence" value="ECO:0007669"/>
    <property type="project" value="InterPro"/>
</dbReference>
<sequence>MAHDSNRPLKIIAGADSFGCSLKDALVAHLRTLNIDVEDLAIDKYYSVDRPPPPPPPTPQSRPGASSPTPFMTPSTPARFLAASGNSTLPVTAVEILDAWLRTPFKSPCPTSGASDLPPEIKSLLSNSLSEMAQIAGAAAAAEGD</sequence>
<evidence type="ECO:0000313" key="2">
    <source>
        <dbReference type="EMBL" id="KAK9139859.1"/>
    </source>
</evidence>
<gene>
    <name evidence="2" type="ORF">Scep_009540</name>
</gene>
<proteinExistence type="predicted"/>
<dbReference type="Gene3D" id="3.40.1400.10">
    <property type="entry name" value="Sugar-phosphate isomerase, RpiB/LacA/LacB"/>
    <property type="match status" value="1"/>
</dbReference>
<evidence type="ECO:0000313" key="3">
    <source>
        <dbReference type="Proteomes" id="UP001419268"/>
    </source>
</evidence>
<feature type="region of interest" description="Disordered" evidence="1">
    <location>
        <begin position="46"/>
        <end position="79"/>
    </location>
</feature>
<feature type="compositionally biased region" description="Pro residues" evidence="1">
    <location>
        <begin position="50"/>
        <end position="60"/>
    </location>
</feature>
<protein>
    <submittedName>
        <fullName evidence="2">Uncharacterized protein</fullName>
    </submittedName>
</protein>
<dbReference type="InterPro" id="IPR003500">
    <property type="entry name" value="RpiB_LacA_LacB"/>
</dbReference>
<dbReference type="EMBL" id="JBBNAG010000004">
    <property type="protein sequence ID" value="KAK9139859.1"/>
    <property type="molecule type" value="Genomic_DNA"/>
</dbReference>
<dbReference type="Proteomes" id="UP001419268">
    <property type="component" value="Unassembled WGS sequence"/>
</dbReference>
<evidence type="ECO:0000256" key="1">
    <source>
        <dbReference type="SAM" id="MobiDB-lite"/>
    </source>
</evidence>